<evidence type="ECO:0000313" key="3">
    <source>
        <dbReference type="EMBL" id="GAA1992840.1"/>
    </source>
</evidence>
<keyword evidence="2" id="KW-0472">Membrane</keyword>
<proteinExistence type="predicted"/>
<keyword evidence="4" id="KW-1185">Reference proteome</keyword>
<sequence>MTELAGAVEWQSPPRERGRLHRPRRAIIAGVEVVLAAAAVWFAFVCWPKGVHTVSMTLNDGTVLTSTRYVGSWMAAAIGLGTLAALLLLEAARETLLAVRAPHRSRRKPGKDETLEETYGPGHA</sequence>
<organism evidence="3 4">
    <name type="scientific">Amycolatopsis minnesotensis</name>
    <dbReference type="NCBI Taxonomy" id="337894"/>
    <lineage>
        <taxon>Bacteria</taxon>
        <taxon>Bacillati</taxon>
        <taxon>Actinomycetota</taxon>
        <taxon>Actinomycetes</taxon>
        <taxon>Pseudonocardiales</taxon>
        <taxon>Pseudonocardiaceae</taxon>
        <taxon>Amycolatopsis</taxon>
    </lineage>
</organism>
<comment type="caution">
    <text evidence="3">The sequence shown here is derived from an EMBL/GenBank/DDBJ whole genome shotgun (WGS) entry which is preliminary data.</text>
</comment>
<accession>A0ABN2SWS1</accession>
<evidence type="ECO:0000256" key="2">
    <source>
        <dbReference type="SAM" id="Phobius"/>
    </source>
</evidence>
<evidence type="ECO:0000256" key="1">
    <source>
        <dbReference type="SAM" id="MobiDB-lite"/>
    </source>
</evidence>
<feature type="transmembrane region" description="Helical" evidence="2">
    <location>
        <begin position="26"/>
        <end position="50"/>
    </location>
</feature>
<evidence type="ECO:0008006" key="5">
    <source>
        <dbReference type="Google" id="ProtNLM"/>
    </source>
</evidence>
<keyword evidence="2" id="KW-1133">Transmembrane helix</keyword>
<evidence type="ECO:0000313" key="4">
    <source>
        <dbReference type="Proteomes" id="UP001501116"/>
    </source>
</evidence>
<protein>
    <recommendedName>
        <fullName evidence="5">Transmembrane protein</fullName>
    </recommendedName>
</protein>
<keyword evidence="2" id="KW-0812">Transmembrane</keyword>
<dbReference type="Proteomes" id="UP001501116">
    <property type="component" value="Unassembled WGS sequence"/>
</dbReference>
<name>A0ABN2SWS1_9PSEU</name>
<reference evidence="3 4" key="1">
    <citation type="journal article" date="2019" name="Int. J. Syst. Evol. Microbiol.">
        <title>The Global Catalogue of Microorganisms (GCM) 10K type strain sequencing project: providing services to taxonomists for standard genome sequencing and annotation.</title>
        <authorList>
            <consortium name="The Broad Institute Genomics Platform"/>
            <consortium name="The Broad Institute Genome Sequencing Center for Infectious Disease"/>
            <person name="Wu L."/>
            <person name="Ma J."/>
        </authorList>
    </citation>
    <scope>NUCLEOTIDE SEQUENCE [LARGE SCALE GENOMIC DNA]</scope>
    <source>
        <strain evidence="3 4">JCM 14545</strain>
    </source>
</reference>
<gene>
    <name evidence="3" type="ORF">GCM10009754_84910</name>
</gene>
<feature type="transmembrane region" description="Helical" evidence="2">
    <location>
        <begin position="70"/>
        <end position="89"/>
    </location>
</feature>
<dbReference type="RefSeq" id="WP_344431725.1">
    <property type="nucleotide sequence ID" value="NZ_BAAANN010000067.1"/>
</dbReference>
<feature type="region of interest" description="Disordered" evidence="1">
    <location>
        <begin position="101"/>
        <end position="124"/>
    </location>
</feature>
<dbReference type="EMBL" id="BAAANN010000067">
    <property type="protein sequence ID" value="GAA1992840.1"/>
    <property type="molecule type" value="Genomic_DNA"/>
</dbReference>